<protein>
    <submittedName>
        <fullName evidence="1">Uncharacterized protein</fullName>
    </submittedName>
</protein>
<dbReference type="AlphaFoldDB" id="A0A0S4IW02"/>
<sequence>MSISVAAAGGSPPELSGIVTRDYATQVFRLYDFNHRDEVTVDDMPFVLTALGYDPDATLSAAISFMCDDDAPGSSTTRTPTVTQDANVNFLRLSTRPIRDVPTVIKLDRFLSGLAELQAMRGCVGDLVSTSFRLFDIQRRGIISIEDMIATACLGGNSALSAEECKDIVQSLKGSSSIKGLTLRDFRTYLGA</sequence>
<dbReference type="Proteomes" id="UP000051952">
    <property type="component" value="Unassembled WGS sequence"/>
</dbReference>
<proteinExistence type="predicted"/>
<dbReference type="Gene3D" id="1.10.238.10">
    <property type="entry name" value="EF-hand"/>
    <property type="match status" value="1"/>
</dbReference>
<organism evidence="1 2">
    <name type="scientific">Bodo saltans</name>
    <name type="common">Flagellated protozoan</name>
    <dbReference type="NCBI Taxonomy" id="75058"/>
    <lineage>
        <taxon>Eukaryota</taxon>
        <taxon>Discoba</taxon>
        <taxon>Euglenozoa</taxon>
        <taxon>Kinetoplastea</taxon>
        <taxon>Metakinetoplastina</taxon>
        <taxon>Eubodonida</taxon>
        <taxon>Bodonidae</taxon>
        <taxon>Bodo</taxon>
    </lineage>
</organism>
<dbReference type="VEuPathDB" id="TriTrypDB:BSAL_64430"/>
<name>A0A0S4IW02_BODSA</name>
<accession>A0A0S4IW02</accession>
<dbReference type="EMBL" id="CYKH01000376">
    <property type="protein sequence ID" value="CUF65009.1"/>
    <property type="molecule type" value="Genomic_DNA"/>
</dbReference>
<dbReference type="SUPFAM" id="SSF47473">
    <property type="entry name" value="EF-hand"/>
    <property type="match status" value="1"/>
</dbReference>
<reference evidence="2" key="1">
    <citation type="submission" date="2015-09" db="EMBL/GenBank/DDBJ databases">
        <authorList>
            <consortium name="Pathogen Informatics"/>
        </authorList>
    </citation>
    <scope>NUCLEOTIDE SEQUENCE [LARGE SCALE GENOMIC DNA]</scope>
    <source>
        <strain evidence="2">Lake Konstanz</strain>
    </source>
</reference>
<gene>
    <name evidence="1" type="ORF">BSAL_64430</name>
</gene>
<keyword evidence="2" id="KW-1185">Reference proteome</keyword>
<evidence type="ECO:0000313" key="1">
    <source>
        <dbReference type="EMBL" id="CUF65009.1"/>
    </source>
</evidence>
<evidence type="ECO:0000313" key="2">
    <source>
        <dbReference type="Proteomes" id="UP000051952"/>
    </source>
</evidence>
<dbReference type="InterPro" id="IPR011992">
    <property type="entry name" value="EF-hand-dom_pair"/>
</dbReference>